<dbReference type="SUPFAM" id="SSF47769">
    <property type="entry name" value="SAM/Pointed domain"/>
    <property type="match status" value="1"/>
</dbReference>
<dbReference type="OrthoDB" id="539213at2759"/>
<gene>
    <name evidence="4" type="ORF">NYM_LOCUS14311</name>
</gene>
<dbReference type="Pfam" id="PF00536">
    <property type="entry name" value="SAM_1"/>
    <property type="match status" value="1"/>
</dbReference>
<evidence type="ECO:0000259" key="3">
    <source>
        <dbReference type="PROSITE" id="PS50105"/>
    </source>
</evidence>
<name>A0A5K1BGN8_9MAGN</name>
<dbReference type="OMA" id="HEEETQN"/>
<evidence type="ECO:0000256" key="1">
    <source>
        <dbReference type="ARBA" id="ARBA00022737"/>
    </source>
</evidence>
<evidence type="ECO:0000313" key="4">
    <source>
        <dbReference type="EMBL" id="VVW12227.1"/>
    </source>
</evidence>
<proteinExistence type="predicted"/>
<dbReference type="InterPro" id="IPR013761">
    <property type="entry name" value="SAM/pointed_sf"/>
</dbReference>
<dbReference type="CDD" id="cd09487">
    <property type="entry name" value="SAM_superfamily"/>
    <property type="match status" value="1"/>
</dbReference>
<reference evidence="4" key="1">
    <citation type="submission" date="2019-09" db="EMBL/GenBank/DDBJ databases">
        <authorList>
            <person name="Zhang L."/>
        </authorList>
    </citation>
    <scope>NUCLEOTIDE SEQUENCE</scope>
</reference>
<sequence>MADMNLKRQRRPNVRLGEIGEVSTAALCGTSQRHTDNWEATKWKTKAGSLQEVVRQTPFSFSRDIARSHKSASANRGSLINGEIQVDVPIGPEGMNGFEKGVGGIKSFGQEHRKRSLELGPIVKKVRHTKVRGRGFRGGGLGDRVWRSAQIGVSIDNEVRECQEEDGVGDHAATNTSYDAQEHFKDSDLETLGSPHYAKELGDAAKDPSPDAVVVNFEQSLSPPIDDEWVEPLSDRQGQADSGDYHMEENSKENNGMSSDDINCLELRSGEPSRLKNEVKGNSWDQRAGLVEKKAIPFSARVSGAVDSVRGWLDELGFGKYAHIFEIHEVDNEVLPFLTFEDLKEMGINAVGPRRKIFTAIQMLKEGYSA</sequence>
<dbReference type="Gene3D" id="1.10.150.50">
    <property type="entry name" value="Transcription Factor, Ets-1"/>
    <property type="match status" value="1"/>
</dbReference>
<dbReference type="PANTHER" id="PTHR10627:SF65">
    <property type="entry name" value="SAM DOMAIN-CONTAINING PROTEIN"/>
    <property type="match status" value="1"/>
</dbReference>
<protein>
    <recommendedName>
        <fullName evidence="3">SAM domain-containing protein</fullName>
    </recommendedName>
</protein>
<evidence type="ECO:0000256" key="2">
    <source>
        <dbReference type="SAM" id="MobiDB-lite"/>
    </source>
</evidence>
<keyword evidence="1" id="KW-0677">Repeat</keyword>
<dbReference type="SMART" id="SM00454">
    <property type="entry name" value="SAM"/>
    <property type="match status" value="1"/>
</dbReference>
<dbReference type="InterPro" id="IPR001660">
    <property type="entry name" value="SAM"/>
</dbReference>
<dbReference type="AlphaFoldDB" id="A0A5K1BGN8"/>
<organism evidence="4">
    <name type="scientific">Nymphaea colorata</name>
    <name type="common">pocket water lily</name>
    <dbReference type="NCBI Taxonomy" id="210225"/>
    <lineage>
        <taxon>Eukaryota</taxon>
        <taxon>Viridiplantae</taxon>
        <taxon>Streptophyta</taxon>
        <taxon>Embryophyta</taxon>
        <taxon>Tracheophyta</taxon>
        <taxon>Spermatophyta</taxon>
        <taxon>Magnoliopsida</taxon>
        <taxon>Nymphaeales</taxon>
        <taxon>Nymphaeaceae</taxon>
        <taxon>Nymphaea</taxon>
    </lineage>
</organism>
<dbReference type="PROSITE" id="PS50105">
    <property type="entry name" value="SAM_DOMAIN"/>
    <property type="match status" value="1"/>
</dbReference>
<dbReference type="EMBL" id="LR721781">
    <property type="protein sequence ID" value="VVW12227.1"/>
    <property type="molecule type" value="Genomic_DNA"/>
</dbReference>
<dbReference type="PANTHER" id="PTHR10627">
    <property type="entry name" value="SCP160"/>
    <property type="match status" value="1"/>
</dbReference>
<feature type="compositionally biased region" description="Basic and acidic residues" evidence="2">
    <location>
        <begin position="243"/>
        <end position="252"/>
    </location>
</feature>
<dbReference type="Gramene" id="NC3G0014290.1">
    <property type="protein sequence ID" value="NC3G0014290.1:cds"/>
    <property type="gene ID" value="NC3G0014290"/>
</dbReference>
<feature type="domain" description="SAM" evidence="3">
    <location>
        <begin position="304"/>
        <end position="367"/>
    </location>
</feature>
<accession>A0A5K1BGN8</accession>
<feature type="region of interest" description="Disordered" evidence="2">
    <location>
        <begin position="224"/>
        <end position="261"/>
    </location>
</feature>